<feature type="region of interest" description="Disordered" evidence="1">
    <location>
        <begin position="94"/>
        <end position="130"/>
    </location>
</feature>
<sequence>MLACPVATTVEPVPVGPPRGCGNGGDTAQPREGRLGPQPLGVVARADQQLAGGLRADPGQRDEPRRGLGDQGLDLGFGLLDLIVEYLVAAGQAPQGGPGRVRGVGRVTGGAGAGQGVDQLASNQAPDFLP</sequence>
<gene>
    <name evidence="2" type="ORF">GCM10010368_60560</name>
</gene>
<evidence type="ECO:0000313" key="2">
    <source>
        <dbReference type="EMBL" id="GAA2282231.1"/>
    </source>
</evidence>
<keyword evidence="3" id="KW-1185">Reference proteome</keyword>
<dbReference type="EMBL" id="BAAASN010000023">
    <property type="protein sequence ID" value="GAA2282231.1"/>
    <property type="molecule type" value="Genomic_DNA"/>
</dbReference>
<feature type="region of interest" description="Disordered" evidence="1">
    <location>
        <begin position="1"/>
        <end position="38"/>
    </location>
</feature>
<reference evidence="3" key="1">
    <citation type="journal article" date="2019" name="Int. J. Syst. Evol. Microbiol.">
        <title>The Global Catalogue of Microorganisms (GCM) 10K type strain sequencing project: providing services to taxonomists for standard genome sequencing and annotation.</title>
        <authorList>
            <consortium name="The Broad Institute Genomics Platform"/>
            <consortium name="The Broad Institute Genome Sequencing Center for Infectious Disease"/>
            <person name="Wu L."/>
            <person name="Ma J."/>
        </authorList>
    </citation>
    <scope>NUCLEOTIDE SEQUENCE [LARGE SCALE GENOMIC DNA]</scope>
    <source>
        <strain evidence="3">JCM 4823</strain>
    </source>
</reference>
<name>A0ABP5RZ30_9ACTN</name>
<comment type="caution">
    <text evidence="2">The sequence shown here is derived from an EMBL/GenBank/DDBJ whole genome shotgun (WGS) entry which is preliminary data.</text>
</comment>
<feature type="compositionally biased region" description="Gly residues" evidence="1">
    <location>
        <begin position="94"/>
        <end position="115"/>
    </location>
</feature>
<accession>A0ABP5RZ30</accession>
<feature type="region of interest" description="Disordered" evidence="1">
    <location>
        <begin position="50"/>
        <end position="70"/>
    </location>
</feature>
<dbReference type="Proteomes" id="UP001500442">
    <property type="component" value="Unassembled WGS sequence"/>
</dbReference>
<feature type="compositionally biased region" description="Polar residues" evidence="1">
    <location>
        <begin position="120"/>
        <end position="130"/>
    </location>
</feature>
<evidence type="ECO:0000313" key="3">
    <source>
        <dbReference type="Proteomes" id="UP001500442"/>
    </source>
</evidence>
<proteinExistence type="predicted"/>
<evidence type="ECO:0000256" key="1">
    <source>
        <dbReference type="SAM" id="MobiDB-lite"/>
    </source>
</evidence>
<organism evidence="2 3">
    <name type="scientific">Streptomyces roseiscleroticus</name>
    <dbReference type="NCBI Taxonomy" id="1972"/>
    <lineage>
        <taxon>Bacteria</taxon>
        <taxon>Bacillati</taxon>
        <taxon>Actinomycetota</taxon>
        <taxon>Actinomycetes</taxon>
        <taxon>Kitasatosporales</taxon>
        <taxon>Streptomycetaceae</taxon>
        <taxon>Streptomyces</taxon>
    </lineage>
</organism>
<feature type="compositionally biased region" description="Basic and acidic residues" evidence="1">
    <location>
        <begin position="58"/>
        <end position="68"/>
    </location>
</feature>
<protein>
    <submittedName>
        <fullName evidence="2">Uncharacterized protein</fullName>
    </submittedName>
</protein>